<evidence type="ECO:0000313" key="1">
    <source>
        <dbReference type="EMBL" id="MFC4673529.1"/>
    </source>
</evidence>
<accession>A0ABV9KUQ1</accession>
<name>A0ABV9KUQ1_9BACT</name>
<protein>
    <submittedName>
        <fullName evidence="1">Uncharacterized protein</fullName>
    </submittedName>
</protein>
<organism evidence="1 2">
    <name type="scientific">Dysgonomonas termitidis</name>
    <dbReference type="NCBI Taxonomy" id="1516126"/>
    <lineage>
        <taxon>Bacteria</taxon>
        <taxon>Pseudomonadati</taxon>
        <taxon>Bacteroidota</taxon>
        <taxon>Bacteroidia</taxon>
        <taxon>Bacteroidales</taxon>
        <taxon>Dysgonomonadaceae</taxon>
        <taxon>Dysgonomonas</taxon>
    </lineage>
</organism>
<comment type="caution">
    <text evidence="1">The sequence shown here is derived from an EMBL/GenBank/DDBJ whole genome shotgun (WGS) entry which is preliminary data.</text>
</comment>
<sequence length="86" mass="9741">MSSIKCITFDREAQEALPEHIKAKMKADREKARTEADQELREAALPLIKFLNEKHHPHAIAIVSVDSVEIMEGVCIVNNINDFIND</sequence>
<dbReference type="Proteomes" id="UP001596023">
    <property type="component" value="Unassembled WGS sequence"/>
</dbReference>
<reference evidence="2" key="1">
    <citation type="journal article" date="2019" name="Int. J. Syst. Evol. Microbiol.">
        <title>The Global Catalogue of Microorganisms (GCM) 10K type strain sequencing project: providing services to taxonomists for standard genome sequencing and annotation.</title>
        <authorList>
            <consortium name="The Broad Institute Genomics Platform"/>
            <consortium name="The Broad Institute Genome Sequencing Center for Infectious Disease"/>
            <person name="Wu L."/>
            <person name="Ma J."/>
        </authorList>
    </citation>
    <scope>NUCLEOTIDE SEQUENCE [LARGE SCALE GENOMIC DNA]</scope>
    <source>
        <strain evidence="2">CCUG 66188</strain>
    </source>
</reference>
<gene>
    <name evidence="1" type="ORF">ACFO6W_07480</name>
</gene>
<keyword evidence="2" id="KW-1185">Reference proteome</keyword>
<proteinExistence type="predicted"/>
<evidence type="ECO:0000313" key="2">
    <source>
        <dbReference type="Proteomes" id="UP001596023"/>
    </source>
</evidence>
<dbReference type="EMBL" id="JBHSGN010000058">
    <property type="protein sequence ID" value="MFC4673529.1"/>
    <property type="molecule type" value="Genomic_DNA"/>
</dbReference>
<dbReference type="RefSeq" id="WP_379994891.1">
    <property type="nucleotide sequence ID" value="NZ_JBHSGN010000058.1"/>
</dbReference>